<comment type="caution">
    <text evidence="2">The sequence shown here is derived from an EMBL/GenBank/DDBJ whole genome shotgun (WGS) entry which is preliminary data.</text>
</comment>
<protein>
    <submittedName>
        <fullName evidence="2">Uncharacterized protein</fullName>
    </submittedName>
</protein>
<feature type="transmembrane region" description="Helical" evidence="1">
    <location>
        <begin position="121"/>
        <end position="142"/>
    </location>
</feature>
<accession>A0A9X1JVC3</accession>
<sequence>MNIKLRKTKIARLTIPIVTAYQTIRNSAIVYFLIAFSGPFLHLFGNPEAKGPFHWRWMISFLDALGWALFPFFMGLGLLSLSKKLPFDFRNAIQSIAFVSISIGGFYIAYCLISIKDFSNFEYYVMLSFIGIGTSVVCHHLLKLANYAEDKLKAALDRLITFIVKAEDKFVPMEKKEGYFTSYIEELNQINKDL</sequence>
<reference evidence="2" key="1">
    <citation type="submission" date="2021-07" db="EMBL/GenBank/DDBJ databases">
        <title>Aureisphaera sp. CAU 1614 isolated from sea sediment.</title>
        <authorList>
            <person name="Kim W."/>
        </authorList>
    </citation>
    <scope>NUCLEOTIDE SEQUENCE</scope>
    <source>
        <strain evidence="2">CAU 1614</strain>
    </source>
</reference>
<feature type="transmembrane region" description="Helical" evidence="1">
    <location>
        <begin position="28"/>
        <end position="45"/>
    </location>
</feature>
<feature type="transmembrane region" description="Helical" evidence="1">
    <location>
        <begin position="93"/>
        <end position="115"/>
    </location>
</feature>
<keyword evidence="1" id="KW-0812">Transmembrane</keyword>
<dbReference type="Proteomes" id="UP001138686">
    <property type="component" value="Unassembled WGS sequence"/>
</dbReference>
<evidence type="ECO:0000313" key="2">
    <source>
        <dbReference type="EMBL" id="MBW2937565.1"/>
    </source>
</evidence>
<evidence type="ECO:0000256" key="1">
    <source>
        <dbReference type="SAM" id="Phobius"/>
    </source>
</evidence>
<keyword evidence="3" id="KW-1185">Reference proteome</keyword>
<dbReference type="RefSeq" id="WP_219051986.1">
    <property type="nucleotide sequence ID" value="NZ_JAHWDP010000002.1"/>
</dbReference>
<organism evidence="2 3">
    <name type="scientific">Halomarinibacterium sedimenti</name>
    <dbReference type="NCBI Taxonomy" id="2857106"/>
    <lineage>
        <taxon>Bacteria</taxon>
        <taxon>Pseudomonadati</taxon>
        <taxon>Bacteroidota</taxon>
        <taxon>Flavobacteriia</taxon>
        <taxon>Flavobacteriales</taxon>
        <taxon>Flavobacteriaceae</taxon>
        <taxon>Halomarinibacterium</taxon>
    </lineage>
</organism>
<dbReference type="AlphaFoldDB" id="A0A9X1JVC3"/>
<dbReference type="EMBL" id="JAHWDP010000002">
    <property type="protein sequence ID" value="MBW2937565.1"/>
    <property type="molecule type" value="Genomic_DNA"/>
</dbReference>
<evidence type="ECO:0000313" key="3">
    <source>
        <dbReference type="Proteomes" id="UP001138686"/>
    </source>
</evidence>
<keyword evidence="1" id="KW-1133">Transmembrane helix</keyword>
<gene>
    <name evidence="2" type="ORF">KXJ69_05575</name>
</gene>
<feature type="transmembrane region" description="Helical" evidence="1">
    <location>
        <begin position="57"/>
        <end position="81"/>
    </location>
</feature>
<proteinExistence type="predicted"/>
<keyword evidence="1" id="KW-0472">Membrane</keyword>
<name>A0A9X1JVC3_9FLAO</name>